<sequence>MVALTKECTSRIQNRLPRKLKDPGSFMVKITIGQSVHARGFCDLGESINLMPTSLYKKLGLGGPKPTTVILQLADRYIICPEGVVKDVLVQVGSLIFHVDFVFLNFEPDPKVPFILGSLFLAMGRALIDVAVGQLTMRAHDKVEVFDVYHCSAKGSTET</sequence>
<evidence type="ECO:0000313" key="1">
    <source>
        <dbReference type="EMBL" id="KAK4737348.1"/>
    </source>
</evidence>
<keyword evidence="2" id="KW-1185">Reference proteome</keyword>
<dbReference type="PANTHER" id="PTHR33067">
    <property type="entry name" value="RNA-DIRECTED DNA POLYMERASE-RELATED"/>
    <property type="match status" value="1"/>
</dbReference>
<dbReference type="Gene3D" id="2.40.70.10">
    <property type="entry name" value="Acid Proteases"/>
    <property type="match status" value="1"/>
</dbReference>
<organism evidence="1 2">
    <name type="scientific">Solanum pinnatisectum</name>
    <name type="common">tansyleaf nightshade</name>
    <dbReference type="NCBI Taxonomy" id="50273"/>
    <lineage>
        <taxon>Eukaryota</taxon>
        <taxon>Viridiplantae</taxon>
        <taxon>Streptophyta</taxon>
        <taxon>Embryophyta</taxon>
        <taxon>Tracheophyta</taxon>
        <taxon>Spermatophyta</taxon>
        <taxon>Magnoliopsida</taxon>
        <taxon>eudicotyledons</taxon>
        <taxon>Gunneridae</taxon>
        <taxon>Pentapetalae</taxon>
        <taxon>asterids</taxon>
        <taxon>lamiids</taxon>
        <taxon>Solanales</taxon>
        <taxon>Solanaceae</taxon>
        <taxon>Solanoideae</taxon>
        <taxon>Solaneae</taxon>
        <taxon>Solanum</taxon>
    </lineage>
</organism>
<accession>A0AAV9MHA6</accession>
<evidence type="ECO:0008006" key="3">
    <source>
        <dbReference type="Google" id="ProtNLM"/>
    </source>
</evidence>
<dbReference type="EMBL" id="JAWPEI010000001">
    <property type="protein sequence ID" value="KAK4737348.1"/>
    <property type="molecule type" value="Genomic_DNA"/>
</dbReference>
<evidence type="ECO:0000313" key="2">
    <source>
        <dbReference type="Proteomes" id="UP001311915"/>
    </source>
</evidence>
<dbReference type="PANTHER" id="PTHR33067:SF39">
    <property type="entry name" value="TRANSCRIPTION FACTOR INTERACTOR AND REGULATOR CCHC(ZN) FAMILY"/>
    <property type="match status" value="1"/>
</dbReference>
<dbReference type="InterPro" id="IPR021109">
    <property type="entry name" value="Peptidase_aspartic_dom_sf"/>
</dbReference>
<protein>
    <recommendedName>
        <fullName evidence="3">Aspartic peptidase DDI1-type domain-containing protein</fullName>
    </recommendedName>
</protein>
<name>A0AAV9MHA6_9SOLN</name>
<gene>
    <name evidence="1" type="ORF">R3W88_001045</name>
</gene>
<dbReference type="Proteomes" id="UP001311915">
    <property type="component" value="Unassembled WGS sequence"/>
</dbReference>
<comment type="caution">
    <text evidence="1">The sequence shown here is derived from an EMBL/GenBank/DDBJ whole genome shotgun (WGS) entry which is preliminary data.</text>
</comment>
<reference evidence="1 2" key="1">
    <citation type="submission" date="2023-10" db="EMBL/GenBank/DDBJ databases">
        <title>Genome-Wide Identification Analysis in wild type Solanum Pinnatisectum Reveals Some Genes Defensing Phytophthora Infestans.</title>
        <authorList>
            <person name="Sun C."/>
        </authorList>
    </citation>
    <scope>NUCLEOTIDE SEQUENCE [LARGE SCALE GENOMIC DNA]</scope>
    <source>
        <strain evidence="1">LQN</strain>
        <tissue evidence="1">Leaf</tissue>
    </source>
</reference>
<dbReference type="AlphaFoldDB" id="A0AAV9MHA6"/>
<dbReference type="CDD" id="cd00303">
    <property type="entry name" value="retropepsin_like"/>
    <property type="match status" value="1"/>
</dbReference>
<proteinExistence type="predicted"/>